<dbReference type="SUPFAM" id="SSF49764">
    <property type="entry name" value="HSP20-like chaperones"/>
    <property type="match status" value="2"/>
</dbReference>
<dbReference type="AlphaFoldDB" id="A0AAN9B3A7"/>
<dbReference type="EMBL" id="JBAMIC010000012">
    <property type="protein sequence ID" value="KAK7098445.1"/>
    <property type="molecule type" value="Genomic_DNA"/>
</dbReference>
<dbReference type="GO" id="GO:0009408">
    <property type="term" value="P:response to heat"/>
    <property type="evidence" value="ECO:0007669"/>
    <property type="project" value="TreeGrafter"/>
</dbReference>
<feature type="domain" description="SHSP" evidence="4">
    <location>
        <begin position="90"/>
        <end position="201"/>
    </location>
</feature>
<name>A0AAN9B3A7_9CAEN</name>
<reference evidence="5 6" key="1">
    <citation type="submission" date="2024-02" db="EMBL/GenBank/DDBJ databases">
        <title>Chromosome-scale genome assembly of the rough periwinkle Littorina saxatilis.</title>
        <authorList>
            <person name="De Jode A."/>
            <person name="Faria R."/>
            <person name="Formenti G."/>
            <person name="Sims Y."/>
            <person name="Smith T.P."/>
            <person name="Tracey A."/>
            <person name="Wood J.M.D."/>
            <person name="Zagrodzka Z.B."/>
            <person name="Johannesson K."/>
            <person name="Butlin R.K."/>
            <person name="Leder E.H."/>
        </authorList>
    </citation>
    <scope>NUCLEOTIDE SEQUENCE [LARGE SCALE GENOMIC DNA]</scope>
    <source>
        <strain evidence="5">Snail1</strain>
        <tissue evidence="5">Muscle</tissue>
    </source>
</reference>
<dbReference type="GO" id="GO:0005634">
    <property type="term" value="C:nucleus"/>
    <property type="evidence" value="ECO:0007669"/>
    <property type="project" value="TreeGrafter"/>
</dbReference>
<dbReference type="PANTHER" id="PTHR45640:SF26">
    <property type="entry name" value="RE23625P"/>
    <property type="match status" value="1"/>
</dbReference>
<feature type="compositionally biased region" description="Pro residues" evidence="3">
    <location>
        <begin position="278"/>
        <end position="289"/>
    </location>
</feature>
<dbReference type="Proteomes" id="UP001374579">
    <property type="component" value="Unassembled WGS sequence"/>
</dbReference>
<dbReference type="GO" id="GO:0005737">
    <property type="term" value="C:cytoplasm"/>
    <property type="evidence" value="ECO:0007669"/>
    <property type="project" value="TreeGrafter"/>
</dbReference>
<dbReference type="InterPro" id="IPR001436">
    <property type="entry name" value="Alpha-crystallin/sHSP_animal"/>
</dbReference>
<feature type="compositionally biased region" description="Low complexity" evidence="3">
    <location>
        <begin position="265"/>
        <end position="277"/>
    </location>
</feature>
<dbReference type="GO" id="GO:0051082">
    <property type="term" value="F:unfolded protein binding"/>
    <property type="evidence" value="ECO:0007669"/>
    <property type="project" value="TreeGrafter"/>
</dbReference>
<proteinExistence type="inferred from homology"/>
<evidence type="ECO:0000256" key="2">
    <source>
        <dbReference type="RuleBase" id="RU003616"/>
    </source>
</evidence>
<dbReference type="Gene3D" id="2.60.40.790">
    <property type="match status" value="2"/>
</dbReference>
<dbReference type="PRINTS" id="PR00299">
    <property type="entry name" value="ACRYSTALLIN"/>
</dbReference>
<evidence type="ECO:0000313" key="5">
    <source>
        <dbReference type="EMBL" id="KAK7098445.1"/>
    </source>
</evidence>
<evidence type="ECO:0000313" key="6">
    <source>
        <dbReference type="Proteomes" id="UP001374579"/>
    </source>
</evidence>
<comment type="similarity">
    <text evidence="1 2">Belongs to the small heat shock protein (HSP20) family.</text>
</comment>
<evidence type="ECO:0000256" key="3">
    <source>
        <dbReference type="SAM" id="MobiDB-lite"/>
    </source>
</evidence>
<dbReference type="InterPro" id="IPR008978">
    <property type="entry name" value="HSP20-like_chaperone"/>
</dbReference>
<dbReference type="PROSITE" id="PS01031">
    <property type="entry name" value="SHSP"/>
    <property type="match status" value="2"/>
</dbReference>
<sequence>MATRIPINKEGSGLGFEDRQKRVWEDMELDMERRRTEWEDEIEKMRKEFFVLRPEREGRGGFVGGPAPAPVGLGGIGGMGSRSRLLETASSGGDDSRGMVVKDDKGNPVFKVLFDVHDYRPEEVSVKMDTNKIMVSARHEAKQGGSSVSREFSREVKIPNDLDPLTLQCTMGPDGILAVEAPIPAPSYAAIREATTSLPVRSASPLQTSSTSSSYQKSYQSPRDPVLPTGFKPVPAPFLNSAPAPSPSASSLGSSSPRHQPQQATSSTSTAYRDSSSPIPPGFSKPSPPFQSLGNQQSAAAGHGFNSPPLRSSGSGGRIGSPVVLQEVGKFKLEIDIEDFKPEELTVKTQDKRVVICARREEKIGNRSSTRELSREHTIPETVDPISIKAFFTDGGKLIVEAPFLDAAGLPLVTGR</sequence>
<feature type="region of interest" description="Disordered" evidence="3">
    <location>
        <begin position="200"/>
        <end position="318"/>
    </location>
</feature>
<comment type="caution">
    <text evidence="5">The sequence shown here is derived from an EMBL/GenBank/DDBJ whole genome shotgun (WGS) entry which is preliminary data.</text>
</comment>
<dbReference type="Pfam" id="PF00011">
    <property type="entry name" value="HSP20"/>
    <property type="match status" value="2"/>
</dbReference>
<dbReference type="PANTHER" id="PTHR45640">
    <property type="entry name" value="HEAT SHOCK PROTEIN HSP-12.2-RELATED"/>
    <property type="match status" value="1"/>
</dbReference>
<organism evidence="5 6">
    <name type="scientific">Littorina saxatilis</name>
    <dbReference type="NCBI Taxonomy" id="31220"/>
    <lineage>
        <taxon>Eukaryota</taxon>
        <taxon>Metazoa</taxon>
        <taxon>Spiralia</taxon>
        <taxon>Lophotrochozoa</taxon>
        <taxon>Mollusca</taxon>
        <taxon>Gastropoda</taxon>
        <taxon>Caenogastropoda</taxon>
        <taxon>Littorinimorpha</taxon>
        <taxon>Littorinoidea</taxon>
        <taxon>Littorinidae</taxon>
        <taxon>Littorina</taxon>
    </lineage>
</organism>
<accession>A0AAN9B3A7</accession>
<feature type="region of interest" description="Disordered" evidence="3">
    <location>
        <begin position="73"/>
        <end position="102"/>
    </location>
</feature>
<dbReference type="GO" id="GO:0042026">
    <property type="term" value="P:protein refolding"/>
    <property type="evidence" value="ECO:0007669"/>
    <property type="project" value="TreeGrafter"/>
</dbReference>
<feature type="compositionally biased region" description="Low complexity" evidence="3">
    <location>
        <begin position="202"/>
        <end position="222"/>
    </location>
</feature>
<evidence type="ECO:0000259" key="4">
    <source>
        <dbReference type="PROSITE" id="PS01031"/>
    </source>
</evidence>
<feature type="domain" description="SHSP" evidence="4">
    <location>
        <begin position="312"/>
        <end position="416"/>
    </location>
</feature>
<gene>
    <name evidence="5" type="ORF">V1264_002738</name>
</gene>
<protein>
    <recommendedName>
        <fullName evidence="4">SHSP domain-containing protein</fullName>
    </recommendedName>
</protein>
<dbReference type="InterPro" id="IPR002068">
    <property type="entry name" value="A-crystallin/Hsp20_dom"/>
</dbReference>
<evidence type="ECO:0000256" key="1">
    <source>
        <dbReference type="PROSITE-ProRule" id="PRU00285"/>
    </source>
</evidence>
<keyword evidence="6" id="KW-1185">Reference proteome</keyword>
<feature type="compositionally biased region" description="Low complexity" evidence="3">
    <location>
        <begin position="237"/>
        <end position="257"/>
    </location>
</feature>
<dbReference type="CDD" id="cd06526">
    <property type="entry name" value="metazoan_ACD"/>
    <property type="match status" value="2"/>
</dbReference>